<dbReference type="HAMAP" id="MF_00454">
    <property type="entry name" value="FluC"/>
    <property type="match status" value="1"/>
</dbReference>
<dbReference type="OrthoDB" id="4408652at2"/>
<comment type="catalytic activity">
    <reaction evidence="8">
        <text>fluoride(in) = fluoride(out)</text>
        <dbReference type="Rhea" id="RHEA:76159"/>
        <dbReference type="ChEBI" id="CHEBI:17051"/>
    </reaction>
    <physiologicalReaction direction="left-to-right" evidence="8">
        <dbReference type="Rhea" id="RHEA:76160"/>
    </physiologicalReaction>
</comment>
<comment type="activity regulation">
    <text evidence="10">Na(+) is not transported, but it plays an essential structural role and its presence is essential for fluoride channel function.</text>
</comment>
<keyword evidence="3 10" id="KW-0812">Transmembrane</keyword>
<evidence type="ECO:0000256" key="1">
    <source>
        <dbReference type="ARBA" id="ARBA00004651"/>
    </source>
</evidence>
<dbReference type="GO" id="GO:0046872">
    <property type="term" value="F:metal ion binding"/>
    <property type="evidence" value="ECO:0007669"/>
    <property type="project" value="UniProtKB-KW"/>
</dbReference>
<evidence type="ECO:0000256" key="5">
    <source>
        <dbReference type="ARBA" id="ARBA00023136"/>
    </source>
</evidence>
<evidence type="ECO:0000313" key="11">
    <source>
        <dbReference type="EMBL" id="TQM95634.1"/>
    </source>
</evidence>
<evidence type="ECO:0000256" key="9">
    <source>
        <dbReference type="ARBA" id="ARBA00049940"/>
    </source>
</evidence>
<name>A0A543KKP0_9MICO</name>
<dbReference type="EMBL" id="VFPU01000001">
    <property type="protein sequence ID" value="TQM95634.1"/>
    <property type="molecule type" value="Genomic_DNA"/>
</dbReference>
<keyword evidence="12" id="KW-1185">Reference proteome</keyword>
<evidence type="ECO:0000256" key="6">
    <source>
        <dbReference type="ARBA" id="ARBA00023303"/>
    </source>
</evidence>
<dbReference type="InterPro" id="IPR003691">
    <property type="entry name" value="FluC"/>
</dbReference>
<keyword evidence="5 10" id="KW-0472">Membrane</keyword>
<comment type="subcellular location">
    <subcellularLocation>
        <location evidence="1 10">Cell membrane</location>
        <topology evidence="1 10">Multi-pass membrane protein</topology>
    </subcellularLocation>
</comment>
<keyword evidence="10" id="KW-0406">Ion transport</keyword>
<comment type="similarity">
    <text evidence="7 10">Belongs to the fluoride channel Fluc/FEX (TC 1.A.43) family.</text>
</comment>
<keyword evidence="10" id="KW-0915">Sodium</keyword>
<dbReference type="GO" id="GO:0062054">
    <property type="term" value="F:fluoride channel activity"/>
    <property type="evidence" value="ECO:0007669"/>
    <property type="project" value="UniProtKB-UniRule"/>
</dbReference>
<proteinExistence type="inferred from homology"/>
<organism evidence="11 12">
    <name type="scientific">Ornithinimicrobium humiphilum</name>
    <dbReference type="NCBI Taxonomy" id="125288"/>
    <lineage>
        <taxon>Bacteria</taxon>
        <taxon>Bacillati</taxon>
        <taxon>Actinomycetota</taxon>
        <taxon>Actinomycetes</taxon>
        <taxon>Micrococcales</taxon>
        <taxon>Ornithinimicrobiaceae</taxon>
        <taxon>Ornithinimicrobium</taxon>
    </lineage>
</organism>
<feature type="binding site" evidence="10">
    <location>
        <position position="80"/>
    </location>
    <ligand>
        <name>Na(+)</name>
        <dbReference type="ChEBI" id="CHEBI:29101"/>
        <note>structural</note>
    </ligand>
</feature>
<accession>A0A543KKP0</accession>
<reference evidence="11 12" key="1">
    <citation type="submission" date="2019-06" db="EMBL/GenBank/DDBJ databases">
        <title>Sequencing the genomes of 1000 actinobacteria strains.</title>
        <authorList>
            <person name="Klenk H.-P."/>
        </authorList>
    </citation>
    <scope>NUCLEOTIDE SEQUENCE [LARGE SCALE GENOMIC DNA]</scope>
    <source>
        <strain evidence="11 12">DSM 12362</strain>
    </source>
</reference>
<dbReference type="Proteomes" id="UP000315133">
    <property type="component" value="Unassembled WGS sequence"/>
</dbReference>
<keyword evidence="6 10" id="KW-0407">Ion channel</keyword>
<dbReference type="GO" id="GO:0140114">
    <property type="term" value="P:cellular detoxification of fluoride"/>
    <property type="evidence" value="ECO:0007669"/>
    <property type="project" value="UniProtKB-UniRule"/>
</dbReference>
<evidence type="ECO:0000313" key="12">
    <source>
        <dbReference type="Proteomes" id="UP000315133"/>
    </source>
</evidence>
<gene>
    <name evidence="10" type="primary">fluC</name>
    <name evidence="10" type="synonym">crcB</name>
    <name evidence="11" type="ORF">FB476_0479</name>
</gene>
<protein>
    <recommendedName>
        <fullName evidence="10">Fluoride-specific ion channel FluC</fullName>
    </recommendedName>
</protein>
<feature type="transmembrane region" description="Helical" evidence="10">
    <location>
        <begin position="100"/>
        <end position="119"/>
    </location>
</feature>
<dbReference type="Pfam" id="PF02537">
    <property type="entry name" value="CRCB"/>
    <property type="match status" value="1"/>
</dbReference>
<dbReference type="GO" id="GO:0005886">
    <property type="term" value="C:plasma membrane"/>
    <property type="evidence" value="ECO:0007669"/>
    <property type="project" value="UniProtKB-SubCell"/>
</dbReference>
<keyword evidence="10" id="KW-0813">Transport</keyword>
<dbReference type="RefSeq" id="WP_141817360.1">
    <property type="nucleotide sequence ID" value="NZ_BAAAIL010000003.1"/>
</dbReference>
<keyword evidence="4 10" id="KW-1133">Transmembrane helix</keyword>
<feature type="transmembrane region" description="Helical" evidence="10">
    <location>
        <begin position="7"/>
        <end position="25"/>
    </location>
</feature>
<evidence type="ECO:0000256" key="3">
    <source>
        <dbReference type="ARBA" id="ARBA00022692"/>
    </source>
</evidence>
<comment type="function">
    <text evidence="9 10">Fluoride-specific ion channel. Important for reducing fluoride concentration in the cell, thus reducing its toxicity.</text>
</comment>
<feature type="transmembrane region" description="Helical" evidence="10">
    <location>
        <begin position="37"/>
        <end position="58"/>
    </location>
</feature>
<feature type="binding site" evidence="10">
    <location>
        <position position="77"/>
    </location>
    <ligand>
        <name>Na(+)</name>
        <dbReference type="ChEBI" id="CHEBI:29101"/>
        <note>structural</note>
    </ligand>
</feature>
<evidence type="ECO:0000256" key="4">
    <source>
        <dbReference type="ARBA" id="ARBA00022989"/>
    </source>
</evidence>
<dbReference type="PANTHER" id="PTHR28259:SF1">
    <property type="entry name" value="FLUORIDE EXPORT PROTEIN 1-RELATED"/>
    <property type="match status" value="1"/>
</dbReference>
<comment type="caution">
    <text evidence="11">The sequence shown here is derived from an EMBL/GenBank/DDBJ whole genome shotgun (WGS) entry which is preliminary data.</text>
</comment>
<evidence type="ECO:0000256" key="10">
    <source>
        <dbReference type="HAMAP-Rule" id="MF_00454"/>
    </source>
</evidence>
<feature type="transmembrane region" description="Helical" evidence="10">
    <location>
        <begin position="70"/>
        <end position="94"/>
    </location>
</feature>
<dbReference type="AlphaFoldDB" id="A0A543KKP0"/>
<dbReference type="PANTHER" id="PTHR28259">
    <property type="entry name" value="FLUORIDE EXPORT PROTEIN 1-RELATED"/>
    <property type="match status" value="1"/>
</dbReference>
<keyword evidence="2 10" id="KW-1003">Cell membrane</keyword>
<evidence type="ECO:0000256" key="2">
    <source>
        <dbReference type="ARBA" id="ARBA00022475"/>
    </source>
</evidence>
<evidence type="ECO:0000256" key="8">
    <source>
        <dbReference type="ARBA" id="ARBA00035585"/>
    </source>
</evidence>
<sequence length="128" mass="12751">MLPDPRILSAVALGGAVGSLLRWGVEGVLPAAEGGLPVATLLVNVVGSLLIGALAVLLAGPSVEASRRAFWTTGLLGGFTTFSTFAVQVAALGAVAPATALLYTLLTPVLCVGCAWLGGRAVRREAGA</sequence>
<keyword evidence="10" id="KW-0479">Metal-binding</keyword>
<evidence type="ECO:0000256" key="7">
    <source>
        <dbReference type="ARBA" id="ARBA00035120"/>
    </source>
</evidence>